<gene>
    <name evidence="2" type="ORF">SAMN06295912_12256</name>
</gene>
<keyword evidence="2" id="KW-0269">Exonuclease</keyword>
<protein>
    <submittedName>
        <fullName evidence="2">Predicted 3'-5' exonuclease related to the exonuclease domain of PolB</fullName>
    </submittedName>
</protein>
<accession>A0A239I8T0</accession>
<dbReference type="GO" id="GO:0004527">
    <property type="term" value="F:exonuclease activity"/>
    <property type="evidence" value="ECO:0007669"/>
    <property type="project" value="UniProtKB-KW"/>
</dbReference>
<dbReference type="EMBL" id="FZOS01000022">
    <property type="protein sequence ID" value="SNS89967.1"/>
    <property type="molecule type" value="Genomic_DNA"/>
</dbReference>
<dbReference type="Proteomes" id="UP000198281">
    <property type="component" value="Unassembled WGS sequence"/>
</dbReference>
<dbReference type="SUPFAM" id="SSF53098">
    <property type="entry name" value="Ribonuclease H-like"/>
    <property type="match status" value="1"/>
</dbReference>
<organism evidence="2 3">
    <name type="scientific">Edaphosphingomonas laterariae</name>
    <dbReference type="NCBI Taxonomy" id="861865"/>
    <lineage>
        <taxon>Bacteria</taxon>
        <taxon>Pseudomonadati</taxon>
        <taxon>Pseudomonadota</taxon>
        <taxon>Alphaproteobacteria</taxon>
        <taxon>Sphingomonadales</taxon>
        <taxon>Rhizorhabdaceae</taxon>
        <taxon>Edaphosphingomonas</taxon>
    </lineage>
</organism>
<evidence type="ECO:0000313" key="2">
    <source>
        <dbReference type="EMBL" id="SNS89967.1"/>
    </source>
</evidence>
<dbReference type="OrthoDB" id="13288at2"/>
<evidence type="ECO:0000259" key="1">
    <source>
        <dbReference type="Pfam" id="PF10108"/>
    </source>
</evidence>
<dbReference type="RefSeq" id="WP_089220655.1">
    <property type="nucleotide sequence ID" value="NZ_FZOS01000022.1"/>
</dbReference>
<keyword evidence="3" id="KW-1185">Reference proteome</keyword>
<keyword evidence="2" id="KW-0540">Nuclease</keyword>
<dbReference type="InterPro" id="IPR012337">
    <property type="entry name" value="RNaseH-like_sf"/>
</dbReference>
<dbReference type="AlphaFoldDB" id="A0A239I8T0"/>
<dbReference type="InterPro" id="IPR019288">
    <property type="entry name" value="3'-5'_exonuclease_PolB-like"/>
</dbReference>
<feature type="domain" description="Predicted 3'-5' exonuclease PolB-like" evidence="1">
    <location>
        <begin position="39"/>
        <end position="231"/>
    </location>
</feature>
<sequence>MSRHRSLVVDIETAPDRATLAQCGRRPRDAASRIWLHGLAAISWLAFTEQDDGTVGALALTSIAVACANDVDSVAMRERDALARLESALTALDDGGRLISFNGRRHDLPFLKLRRHHHHLFDATRLDRFLGADSDRHCDLLEILTRDGLRWPSLDEACAALRIPHGVENVECGGCAPAVARSQVDVLATFLLDRFRFASDAHAPLAFARAWSVLAAWCVGQGRRWPHLVQFATLPAARAALLAAGRASPG</sequence>
<evidence type="ECO:0000313" key="3">
    <source>
        <dbReference type="Proteomes" id="UP000198281"/>
    </source>
</evidence>
<proteinExistence type="predicted"/>
<dbReference type="Pfam" id="PF10108">
    <property type="entry name" value="DNA_pol_B_exo2"/>
    <property type="match status" value="1"/>
</dbReference>
<keyword evidence="2" id="KW-0378">Hydrolase</keyword>
<reference evidence="3" key="1">
    <citation type="submission" date="2017-06" db="EMBL/GenBank/DDBJ databases">
        <authorList>
            <person name="Varghese N."/>
            <person name="Submissions S."/>
        </authorList>
    </citation>
    <scope>NUCLEOTIDE SEQUENCE [LARGE SCALE GENOMIC DNA]</scope>
    <source>
        <strain evidence="3">LNB2</strain>
    </source>
</reference>
<name>A0A239I8T0_9SPHN</name>